<keyword evidence="1" id="KW-0812">Transmembrane</keyword>
<organism evidence="2 3">
    <name type="scientific">Apiospora rasikravindrae</name>
    <dbReference type="NCBI Taxonomy" id="990691"/>
    <lineage>
        <taxon>Eukaryota</taxon>
        <taxon>Fungi</taxon>
        <taxon>Dikarya</taxon>
        <taxon>Ascomycota</taxon>
        <taxon>Pezizomycotina</taxon>
        <taxon>Sordariomycetes</taxon>
        <taxon>Xylariomycetidae</taxon>
        <taxon>Amphisphaeriales</taxon>
        <taxon>Apiosporaceae</taxon>
        <taxon>Apiospora</taxon>
    </lineage>
</organism>
<comment type="caution">
    <text evidence="2">The sequence shown here is derived from an EMBL/GenBank/DDBJ whole genome shotgun (WGS) entry which is preliminary data.</text>
</comment>
<dbReference type="EMBL" id="JAQQWK010000004">
    <property type="protein sequence ID" value="KAK8043497.1"/>
    <property type="molecule type" value="Genomic_DNA"/>
</dbReference>
<evidence type="ECO:0000256" key="1">
    <source>
        <dbReference type="SAM" id="Phobius"/>
    </source>
</evidence>
<feature type="transmembrane region" description="Helical" evidence="1">
    <location>
        <begin position="268"/>
        <end position="294"/>
    </location>
</feature>
<dbReference type="Proteomes" id="UP001444661">
    <property type="component" value="Unassembled WGS sequence"/>
</dbReference>
<name>A0ABR1TA68_9PEZI</name>
<evidence type="ECO:0000313" key="2">
    <source>
        <dbReference type="EMBL" id="KAK8043497.1"/>
    </source>
</evidence>
<keyword evidence="1" id="KW-0472">Membrane</keyword>
<evidence type="ECO:0000313" key="3">
    <source>
        <dbReference type="Proteomes" id="UP001444661"/>
    </source>
</evidence>
<gene>
    <name evidence="2" type="ORF">PG993_005927</name>
</gene>
<reference evidence="2 3" key="1">
    <citation type="submission" date="2023-01" db="EMBL/GenBank/DDBJ databases">
        <title>Analysis of 21 Apiospora genomes using comparative genomics revels a genus with tremendous synthesis potential of carbohydrate active enzymes and secondary metabolites.</title>
        <authorList>
            <person name="Sorensen T."/>
        </authorList>
    </citation>
    <scope>NUCLEOTIDE SEQUENCE [LARGE SCALE GENOMIC DNA]</scope>
    <source>
        <strain evidence="2 3">CBS 33761</strain>
    </source>
</reference>
<keyword evidence="1" id="KW-1133">Transmembrane helix</keyword>
<proteinExistence type="predicted"/>
<keyword evidence="3" id="KW-1185">Reference proteome</keyword>
<sequence>MKSSVGLLLLILLVLLALAGLALALLDLAALVLQSREGSALTLLVLRLSRSLALMLVLAVVIALVIDVVAIVGRALGRSILLDDLRGSGKAPRVRVRVRQVGECKALTEGENGLSAIVNVLDVGNVATVSAASGAASGPLLRRRDRRVVLAVILAFRVIIVVIFILLVKAGDELAAAIALADDRGSDDFICGLLLELLPDALPTDPRKRKKHPVSRLNHGVVVIFIRHHSLLGCGLTEASSGCDLRPVLGVPAVVEFGEVHRHDELEVVVHGLLLLLALARLTLTRLVGLLLVVRHDD</sequence>
<feature type="transmembrane region" description="Helical" evidence="1">
    <location>
        <begin position="148"/>
        <end position="168"/>
    </location>
</feature>
<feature type="transmembrane region" description="Helical" evidence="1">
    <location>
        <begin position="53"/>
        <end position="76"/>
    </location>
</feature>
<protein>
    <submittedName>
        <fullName evidence="2">Uncharacterized protein</fullName>
    </submittedName>
</protein>
<accession>A0ABR1TA68</accession>